<dbReference type="EMBL" id="KV425890">
    <property type="protein sequence ID" value="KZW02000.1"/>
    <property type="molecule type" value="Genomic_DNA"/>
</dbReference>
<gene>
    <name evidence="2" type="ORF">EXIGLDRAFT_760229</name>
</gene>
<dbReference type="InParanoid" id="A0A166BKQ7"/>
<feature type="region of interest" description="Disordered" evidence="1">
    <location>
        <begin position="1"/>
        <end position="87"/>
    </location>
</feature>
<dbReference type="InterPro" id="IPR013226">
    <property type="entry name" value="Pal1"/>
</dbReference>
<proteinExistence type="predicted"/>
<dbReference type="PANTHER" id="PTHR28307:SF2">
    <property type="entry name" value="PROTEIN PAL1"/>
    <property type="match status" value="1"/>
</dbReference>
<dbReference type="GO" id="GO:0005737">
    <property type="term" value="C:cytoplasm"/>
    <property type="evidence" value="ECO:0007669"/>
    <property type="project" value="TreeGrafter"/>
</dbReference>
<feature type="compositionally biased region" description="Basic and acidic residues" evidence="1">
    <location>
        <begin position="406"/>
        <end position="415"/>
    </location>
</feature>
<feature type="compositionally biased region" description="Basic residues" evidence="1">
    <location>
        <begin position="301"/>
        <end position="312"/>
    </location>
</feature>
<feature type="region of interest" description="Disordered" evidence="1">
    <location>
        <begin position="211"/>
        <end position="451"/>
    </location>
</feature>
<feature type="compositionally biased region" description="Basic and acidic residues" evidence="1">
    <location>
        <begin position="59"/>
        <end position="73"/>
    </location>
</feature>
<reference evidence="2 3" key="1">
    <citation type="journal article" date="2016" name="Mol. Biol. Evol.">
        <title>Comparative Genomics of Early-Diverging Mushroom-Forming Fungi Provides Insights into the Origins of Lignocellulose Decay Capabilities.</title>
        <authorList>
            <person name="Nagy L.G."/>
            <person name="Riley R."/>
            <person name="Tritt A."/>
            <person name="Adam C."/>
            <person name="Daum C."/>
            <person name="Floudas D."/>
            <person name="Sun H."/>
            <person name="Yadav J.S."/>
            <person name="Pangilinan J."/>
            <person name="Larsson K.H."/>
            <person name="Matsuura K."/>
            <person name="Barry K."/>
            <person name="Labutti K."/>
            <person name="Kuo R."/>
            <person name="Ohm R.A."/>
            <person name="Bhattacharya S.S."/>
            <person name="Shirouzu T."/>
            <person name="Yoshinaga Y."/>
            <person name="Martin F.M."/>
            <person name="Grigoriev I.V."/>
            <person name="Hibbett D.S."/>
        </authorList>
    </citation>
    <scope>NUCLEOTIDE SEQUENCE [LARGE SCALE GENOMIC DNA]</scope>
    <source>
        <strain evidence="2 3">HHB12029</strain>
    </source>
</reference>
<evidence type="ECO:0000313" key="2">
    <source>
        <dbReference type="EMBL" id="KZW02000.1"/>
    </source>
</evidence>
<dbReference type="STRING" id="1314781.A0A166BKQ7"/>
<feature type="compositionally biased region" description="Basic and acidic residues" evidence="1">
    <location>
        <begin position="230"/>
        <end position="263"/>
    </location>
</feature>
<accession>A0A166BKQ7</accession>
<protein>
    <recommendedName>
        <fullName evidence="4">Pal1-domain-containing protein</fullName>
    </recommendedName>
</protein>
<dbReference type="Proteomes" id="UP000077266">
    <property type="component" value="Unassembled WGS sequence"/>
</dbReference>
<evidence type="ECO:0008006" key="4">
    <source>
        <dbReference type="Google" id="ProtNLM"/>
    </source>
</evidence>
<dbReference type="Pfam" id="PF08316">
    <property type="entry name" value="Pal1"/>
    <property type="match status" value="1"/>
</dbReference>
<name>A0A166BKQ7_EXIGL</name>
<feature type="region of interest" description="Disordered" evidence="1">
    <location>
        <begin position="110"/>
        <end position="194"/>
    </location>
</feature>
<organism evidence="2 3">
    <name type="scientific">Exidia glandulosa HHB12029</name>
    <dbReference type="NCBI Taxonomy" id="1314781"/>
    <lineage>
        <taxon>Eukaryota</taxon>
        <taxon>Fungi</taxon>
        <taxon>Dikarya</taxon>
        <taxon>Basidiomycota</taxon>
        <taxon>Agaricomycotina</taxon>
        <taxon>Agaricomycetes</taxon>
        <taxon>Auriculariales</taxon>
        <taxon>Exidiaceae</taxon>
        <taxon>Exidia</taxon>
    </lineage>
</organism>
<evidence type="ECO:0000256" key="1">
    <source>
        <dbReference type="SAM" id="MobiDB-lite"/>
    </source>
</evidence>
<keyword evidence="3" id="KW-1185">Reference proteome</keyword>
<sequence>MAATVDPFSDPVPPPKHKPMLEAVRDVVTVKSDSQRGKFSRSQTAATPSGGGAQSSRRTIPDEPTSKPLEKSKSAPGKSSTKGKKGLHVDVIDKLDISGVGSIALHHDGPFDACAPSRNRNKNKAPMMAWAASPGSEDQQLSVPPVPVDSRVSPRAQATMAAMQQASAGFDGPYPKMASPGLGGSEWSSLAPPKKRHDALAEAWGIAEPEPFEEFFAGGGDHSRPSSVHRGVEGKKGRDGRDLRDVYKDYLDERPTPKRRETRSNLPPPAPIALPGQSTGAVNDPLPSPSNYTSSQDGTPKRSKSLLGRIKKMKENPNIPLSATEERSAESSPTAEKFPNGDRQVSRQPARPGHRSHNSFLGVFQHKERSAPRSANGQESFDIAREDAKGLPNLPHNHSTPNFSPPEKKSADYFDRPSTSSGGPPTSPNGGLGRKASLMQRVVRGVRGNKQ</sequence>
<dbReference type="AlphaFoldDB" id="A0A166BKQ7"/>
<dbReference type="PANTHER" id="PTHR28307">
    <property type="entry name" value="PROTEIN PAL1"/>
    <property type="match status" value="1"/>
</dbReference>
<evidence type="ECO:0000313" key="3">
    <source>
        <dbReference type="Proteomes" id="UP000077266"/>
    </source>
</evidence>
<feature type="compositionally biased region" description="Polar residues" evidence="1">
    <location>
        <begin position="289"/>
        <end position="298"/>
    </location>
</feature>
<dbReference type="OrthoDB" id="5352132at2759"/>
<feature type="compositionally biased region" description="Low complexity" evidence="1">
    <location>
        <begin position="148"/>
        <end position="168"/>
    </location>
</feature>